<evidence type="ECO:0000313" key="3">
    <source>
        <dbReference type="Proteomes" id="UP000076842"/>
    </source>
</evidence>
<protein>
    <recommendedName>
        <fullName evidence="4">Zn(2)-C6 fungal-type domain-containing protein</fullName>
    </recommendedName>
</protein>
<dbReference type="OrthoDB" id="10661343at2759"/>
<keyword evidence="3" id="KW-1185">Reference proteome</keyword>
<sequence>MATPTPYRNPTSNDWAEGSENADEFWYAFDYVLDWQFPGFVDGSEWLGTVPDFQQLANPTARRFYPAPPAYIDLNPNERVIRYARRWNLAEAHDLLDLTGDLMEQRGADTASAWARLMFRRYAEPTLAIRQIVLAYPNIEIMIDERVVSLYDGFPLWYQAYIRTPATAEMFLQGNLILRNPDGATDDGNNWALRPTSQSPTELARQLNAWIDGENPFPRMEAVTLCLPDPHPVPRCRWEDDPLMNRLRLLPLMQPVGLQSALPGAVSGPTSPASTRRPSETPPPTRASQPPSRRDGSAPPSASRSVPPAARSPSAAPPSRPPARSPSAAPLSRGPSLPPSAYPSSRATSRPPLETFPPSPEPHHSSEPPPSPELGDAPGVVDKLVTGVAQLFKRRAAKGKGRATLPQQKPADVPDDNQGGWGQPAGWGESGWDVQDPKGQEQDKNAKGKGKEKDTGKGKGKATSTPPPPRAPSPSTSEESLELPEEIIPPGYTGPVRNRDGEGGFRIETEDRYAIVPPGITPQDEWPAEHRYLEWTGRAGIICRLETGPGRCNNCIKAGRFSCGREFQQVCWPCKLSKIKCTYGVKGGAVKGGGKGGSGWQDKIASFYSDWRICSDEFLSPHADRASEYRNDWRSAAPRITWDGPTVPRGISLEKFDPRYVPRRSKGFPPGAFEVEVVFPKKPVSAAAPASVSTAPASSRSSRTAQPPPTTTSPAPVSRSARPPPTSEPRPSGPYALRSRQSASTLQTNVERPVNRPPASGRPPLALRHSFNPLPPQTMGDMIIAQPPPGVTPRPSGTEPRRPPRPRRVGPSAGPTNADAGPSRPREVSRHGWNVLVPEIESEEGETSSDESAGALMRAAVKRSRRER</sequence>
<feature type="region of interest" description="Disordered" evidence="1">
    <location>
        <begin position="690"/>
        <end position="868"/>
    </location>
</feature>
<organism evidence="2 3">
    <name type="scientific">Calocera cornea HHB12733</name>
    <dbReference type="NCBI Taxonomy" id="1353952"/>
    <lineage>
        <taxon>Eukaryota</taxon>
        <taxon>Fungi</taxon>
        <taxon>Dikarya</taxon>
        <taxon>Basidiomycota</taxon>
        <taxon>Agaricomycotina</taxon>
        <taxon>Dacrymycetes</taxon>
        <taxon>Dacrymycetales</taxon>
        <taxon>Dacrymycetaceae</taxon>
        <taxon>Calocera</taxon>
    </lineage>
</organism>
<proteinExistence type="predicted"/>
<feature type="compositionally biased region" description="Low complexity" evidence="1">
    <location>
        <begin position="325"/>
        <end position="335"/>
    </location>
</feature>
<evidence type="ECO:0000256" key="1">
    <source>
        <dbReference type="SAM" id="MobiDB-lite"/>
    </source>
</evidence>
<feature type="compositionally biased region" description="Low complexity" evidence="1">
    <location>
        <begin position="297"/>
        <end position="314"/>
    </location>
</feature>
<feature type="compositionally biased region" description="Acidic residues" evidence="1">
    <location>
        <begin position="840"/>
        <end position="849"/>
    </location>
</feature>
<dbReference type="InParanoid" id="A0A165DMA3"/>
<feature type="compositionally biased region" description="Pro residues" evidence="1">
    <location>
        <begin position="722"/>
        <end position="732"/>
    </location>
</feature>
<feature type="compositionally biased region" description="Gly residues" evidence="1">
    <location>
        <begin position="419"/>
        <end position="429"/>
    </location>
</feature>
<reference evidence="2 3" key="1">
    <citation type="journal article" date="2016" name="Mol. Biol. Evol.">
        <title>Comparative Genomics of Early-Diverging Mushroom-Forming Fungi Provides Insights into the Origins of Lignocellulose Decay Capabilities.</title>
        <authorList>
            <person name="Nagy L.G."/>
            <person name="Riley R."/>
            <person name="Tritt A."/>
            <person name="Adam C."/>
            <person name="Daum C."/>
            <person name="Floudas D."/>
            <person name="Sun H."/>
            <person name="Yadav J.S."/>
            <person name="Pangilinan J."/>
            <person name="Larsson K.H."/>
            <person name="Matsuura K."/>
            <person name="Barry K."/>
            <person name="Labutti K."/>
            <person name="Kuo R."/>
            <person name="Ohm R.A."/>
            <person name="Bhattacharya S.S."/>
            <person name="Shirouzu T."/>
            <person name="Yoshinaga Y."/>
            <person name="Martin F.M."/>
            <person name="Grigoriev I.V."/>
            <person name="Hibbett D.S."/>
        </authorList>
    </citation>
    <scope>NUCLEOTIDE SEQUENCE [LARGE SCALE GENOMIC DNA]</scope>
    <source>
        <strain evidence="2 3">HHB12733</strain>
    </source>
</reference>
<feature type="compositionally biased region" description="Pro residues" evidence="1">
    <location>
        <begin position="315"/>
        <end position="324"/>
    </location>
</feature>
<accession>A0A165DMA3</accession>
<dbReference type="AlphaFoldDB" id="A0A165DMA3"/>
<feature type="region of interest" description="Disordered" evidence="1">
    <location>
        <begin position="260"/>
        <end position="382"/>
    </location>
</feature>
<feature type="compositionally biased region" description="Polar residues" evidence="1">
    <location>
        <begin position="739"/>
        <end position="750"/>
    </location>
</feature>
<feature type="region of interest" description="Disordered" evidence="1">
    <location>
        <begin position="394"/>
        <end position="499"/>
    </location>
</feature>
<gene>
    <name evidence="2" type="ORF">CALCODRAFT_486566</name>
</gene>
<evidence type="ECO:0008006" key="4">
    <source>
        <dbReference type="Google" id="ProtNLM"/>
    </source>
</evidence>
<feature type="compositionally biased region" description="Low complexity" evidence="1">
    <location>
        <begin position="690"/>
        <end position="705"/>
    </location>
</feature>
<name>A0A165DMA3_9BASI</name>
<feature type="compositionally biased region" description="Low complexity" evidence="1">
    <location>
        <begin position="712"/>
        <end position="721"/>
    </location>
</feature>
<dbReference type="EMBL" id="KV424045">
    <property type="protein sequence ID" value="KZT53119.1"/>
    <property type="molecule type" value="Genomic_DNA"/>
</dbReference>
<feature type="compositionally biased region" description="Basic and acidic residues" evidence="1">
    <location>
        <begin position="435"/>
        <end position="457"/>
    </location>
</feature>
<evidence type="ECO:0000313" key="2">
    <source>
        <dbReference type="EMBL" id="KZT53119.1"/>
    </source>
</evidence>
<dbReference type="Proteomes" id="UP000076842">
    <property type="component" value="Unassembled WGS sequence"/>
</dbReference>